<dbReference type="AlphaFoldDB" id="A0A1L8RDA1"/>
<dbReference type="RefSeq" id="WP_067395361.1">
    <property type="nucleotide sequence ID" value="NZ_JXKH01000007.1"/>
</dbReference>
<dbReference type="SMART" id="SM00257">
    <property type="entry name" value="LysM"/>
    <property type="match status" value="1"/>
</dbReference>
<dbReference type="SUPFAM" id="SSF54106">
    <property type="entry name" value="LysM domain"/>
    <property type="match status" value="1"/>
</dbReference>
<feature type="domain" description="LysM" evidence="3">
    <location>
        <begin position="26"/>
        <end position="71"/>
    </location>
</feature>
<reference evidence="4 5" key="1">
    <citation type="submission" date="2014-12" db="EMBL/GenBank/DDBJ databases">
        <title>Draft genome sequences of 29 type strains of Enterococci.</title>
        <authorList>
            <person name="Zhong Z."/>
            <person name="Sun Z."/>
            <person name="Liu W."/>
            <person name="Zhang W."/>
            <person name="Zhang H."/>
        </authorList>
    </citation>
    <scope>NUCLEOTIDE SEQUENCE [LARGE SCALE GENOMIC DNA]</scope>
    <source>
        <strain evidence="4 5">DSM 17029</strain>
    </source>
</reference>
<feature type="chain" id="PRO_5009879763" description="LysM domain-containing protein" evidence="2">
    <location>
        <begin position="24"/>
        <end position="209"/>
    </location>
</feature>
<comment type="caution">
    <text evidence="4">The sequence shown here is derived from an EMBL/GenBank/DDBJ whole genome shotgun (WGS) entry which is preliminary data.</text>
</comment>
<dbReference type="EMBL" id="JXKH01000007">
    <property type="protein sequence ID" value="OJG17705.1"/>
    <property type="molecule type" value="Genomic_DNA"/>
</dbReference>
<evidence type="ECO:0000256" key="2">
    <source>
        <dbReference type="SAM" id="SignalP"/>
    </source>
</evidence>
<keyword evidence="2" id="KW-0732">Signal</keyword>
<dbReference type="PROSITE" id="PS51782">
    <property type="entry name" value="LYSM"/>
    <property type="match status" value="1"/>
</dbReference>
<evidence type="ECO:0000259" key="3">
    <source>
        <dbReference type="PROSITE" id="PS51782"/>
    </source>
</evidence>
<dbReference type="InterPro" id="IPR036779">
    <property type="entry name" value="LysM_dom_sf"/>
</dbReference>
<name>A0A1L8RDA1_9ENTE</name>
<protein>
    <recommendedName>
        <fullName evidence="3">LysM domain-containing protein</fullName>
    </recommendedName>
</protein>
<accession>A0A1L8RDA1</accession>
<evidence type="ECO:0000256" key="1">
    <source>
        <dbReference type="SAM" id="MobiDB-lite"/>
    </source>
</evidence>
<feature type="compositionally biased region" description="Low complexity" evidence="1">
    <location>
        <begin position="84"/>
        <end position="106"/>
    </location>
</feature>
<dbReference type="InterPro" id="IPR018392">
    <property type="entry name" value="LysM"/>
</dbReference>
<keyword evidence="5" id="KW-1185">Reference proteome</keyword>
<evidence type="ECO:0000313" key="5">
    <source>
        <dbReference type="Proteomes" id="UP000181884"/>
    </source>
</evidence>
<organism evidence="4 5">
    <name type="scientific">Enterococcus canis</name>
    <dbReference type="NCBI Taxonomy" id="214095"/>
    <lineage>
        <taxon>Bacteria</taxon>
        <taxon>Bacillati</taxon>
        <taxon>Bacillota</taxon>
        <taxon>Bacilli</taxon>
        <taxon>Lactobacillales</taxon>
        <taxon>Enterococcaceae</taxon>
        <taxon>Enterococcus</taxon>
    </lineage>
</organism>
<dbReference type="Gene3D" id="3.10.350.10">
    <property type="entry name" value="LysM domain"/>
    <property type="match status" value="1"/>
</dbReference>
<feature type="signal peptide" evidence="2">
    <location>
        <begin position="1"/>
        <end position="23"/>
    </location>
</feature>
<dbReference type="CDD" id="cd00118">
    <property type="entry name" value="LysM"/>
    <property type="match status" value="1"/>
</dbReference>
<evidence type="ECO:0000313" key="4">
    <source>
        <dbReference type="EMBL" id="OJG17705.1"/>
    </source>
</evidence>
<sequence>MKKFIFTLAVGAGFLLGGNAAFAAEQTHVVQPGDSLSSLSIEYGTTIDSLLGWNPQITNPDLIFDGDTLVVASDEAPVKETTEEVATAAPAEEASQPAQPAAEETTEVAATEAVSQPTSGSGVLNPVDGVNYYNGVYETYYSQQVLPGGGLNIPGRHVAADGTIRDADGYIVVASDNQAKGSTGESSLGAYKVYDNGVGHNGIDVYTNW</sequence>
<proteinExistence type="predicted"/>
<dbReference type="STRING" id="214095.RU97_GL002495"/>
<dbReference type="Proteomes" id="UP000181884">
    <property type="component" value="Unassembled WGS sequence"/>
</dbReference>
<gene>
    <name evidence="4" type="ORF">RU97_GL002495</name>
</gene>
<feature type="region of interest" description="Disordered" evidence="1">
    <location>
        <begin position="76"/>
        <end position="106"/>
    </location>
</feature>
<dbReference type="Pfam" id="PF01476">
    <property type="entry name" value="LysM"/>
    <property type="match status" value="1"/>
</dbReference>